<keyword evidence="2" id="KW-1185">Reference proteome</keyword>
<protein>
    <recommendedName>
        <fullName evidence="3">HAT C-terminal dimerisation domain-containing protein</fullName>
    </recommendedName>
</protein>
<evidence type="ECO:0000313" key="1">
    <source>
        <dbReference type="EMBL" id="KAK2555912.1"/>
    </source>
</evidence>
<proteinExistence type="predicted"/>
<dbReference type="Proteomes" id="UP001249851">
    <property type="component" value="Unassembled WGS sequence"/>
</dbReference>
<dbReference type="EMBL" id="JARQWQ010000059">
    <property type="protein sequence ID" value="KAK2555912.1"/>
    <property type="molecule type" value="Genomic_DNA"/>
</dbReference>
<reference evidence="1" key="1">
    <citation type="journal article" date="2023" name="G3 (Bethesda)">
        <title>Whole genome assembly and annotation of the endangered Caribbean coral Acropora cervicornis.</title>
        <authorList>
            <person name="Selwyn J.D."/>
            <person name="Vollmer S.V."/>
        </authorList>
    </citation>
    <scope>NUCLEOTIDE SEQUENCE</scope>
    <source>
        <strain evidence="1">K2</strain>
    </source>
</reference>
<evidence type="ECO:0008006" key="3">
    <source>
        <dbReference type="Google" id="ProtNLM"/>
    </source>
</evidence>
<name>A0AAD9Q714_ACRCE</name>
<gene>
    <name evidence="1" type="ORF">P5673_022180</name>
</gene>
<organism evidence="1 2">
    <name type="scientific">Acropora cervicornis</name>
    <name type="common">Staghorn coral</name>
    <dbReference type="NCBI Taxonomy" id="6130"/>
    <lineage>
        <taxon>Eukaryota</taxon>
        <taxon>Metazoa</taxon>
        <taxon>Cnidaria</taxon>
        <taxon>Anthozoa</taxon>
        <taxon>Hexacorallia</taxon>
        <taxon>Scleractinia</taxon>
        <taxon>Astrocoeniina</taxon>
        <taxon>Acroporidae</taxon>
        <taxon>Acropora</taxon>
    </lineage>
</organism>
<evidence type="ECO:0000313" key="2">
    <source>
        <dbReference type="Proteomes" id="UP001249851"/>
    </source>
</evidence>
<dbReference type="AlphaFoldDB" id="A0AAD9Q714"/>
<sequence length="196" mass="21864">MNEFCVLIPTVIVSKSSEGTAELAKVLQRTPDHLLQISSAFESGLFRWKRYCKQPALDNVSVRCLLSKHAVNLFFLNVRELLKIFGLLPIGSTEAERSFCCISRIHTWLRSTMTTNRKHLLPRHINSEVVQLSSTSCSSGHMTTVTGRNYTNAASLGTDHQLGLGNGAKANVIFYDVVNDALDLVSDRSRIKDREV</sequence>
<comment type="caution">
    <text evidence="1">The sequence shown here is derived from an EMBL/GenBank/DDBJ whole genome shotgun (WGS) entry which is preliminary data.</text>
</comment>
<accession>A0AAD9Q714</accession>
<reference evidence="1" key="2">
    <citation type="journal article" date="2023" name="Science">
        <title>Genomic signatures of disease resistance in endangered staghorn corals.</title>
        <authorList>
            <person name="Vollmer S.V."/>
            <person name="Selwyn J.D."/>
            <person name="Despard B.A."/>
            <person name="Roesel C.L."/>
        </authorList>
    </citation>
    <scope>NUCLEOTIDE SEQUENCE</scope>
    <source>
        <strain evidence="1">K2</strain>
    </source>
</reference>